<evidence type="ECO:0000313" key="2">
    <source>
        <dbReference type="EMBL" id="HJB12836.1"/>
    </source>
</evidence>
<proteinExistence type="predicted"/>
<dbReference type="Proteomes" id="UP000823824">
    <property type="component" value="Unassembled WGS sequence"/>
</dbReference>
<dbReference type="SUPFAM" id="SSF54427">
    <property type="entry name" value="NTF2-like"/>
    <property type="match status" value="1"/>
</dbReference>
<dbReference type="Gene3D" id="3.10.450.50">
    <property type="match status" value="1"/>
</dbReference>
<gene>
    <name evidence="2" type="ORF">H9787_03910</name>
</gene>
<name>A0A9D2LHW5_9FIRM</name>
<dbReference type="InterPro" id="IPR032710">
    <property type="entry name" value="NTF2-like_dom_sf"/>
</dbReference>
<reference evidence="2" key="1">
    <citation type="journal article" date="2021" name="PeerJ">
        <title>Extensive microbial diversity within the chicken gut microbiome revealed by metagenomics and culture.</title>
        <authorList>
            <person name="Gilroy R."/>
            <person name="Ravi A."/>
            <person name="Getino M."/>
            <person name="Pursley I."/>
            <person name="Horton D.L."/>
            <person name="Alikhan N.F."/>
            <person name="Baker D."/>
            <person name="Gharbi K."/>
            <person name="Hall N."/>
            <person name="Watson M."/>
            <person name="Adriaenssens E.M."/>
            <person name="Foster-Nyarko E."/>
            <person name="Jarju S."/>
            <person name="Secka A."/>
            <person name="Antonio M."/>
            <person name="Oren A."/>
            <person name="Chaudhuri R.R."/>
            <person name="La Ragione R."/>
            <person name="Hildebrand F."/>
            <person name="Pallen M.J."/>
        </authorList>
    </citation>
    <scope>NUCLEOTIDE SEQUENCE</scope>
    <source>
        <strain evidence="2">ChiBcec18-1249</strain>
    </source>
</reference>
<organism evidence="2 3">
    <name type="scientific">Candidatus Oscillibacter excrementigallinarum</name>
    <dbReference type="NCBI Taxonomy" id="2838716"/>
    <lineage>
        <taxon>Bacteria</taxon>
        <taxon>Bacillati</taxon>
        <taxon>Bacillota</taxon>
        <taxon>Clostridia</taxon>
        <taxon>Eubacteriales</taxon>
        <taxon>Oscillospiraceae</taxon>
        <taxon>Oscillibacter</taxon>
    </lineage>
</organism>
<evidence type="ECO:0000313" key="3">
    <source>
        <dbReference type="Proteomes" id="UP000823824"/>
    </source>
</evidence>
<protein>
    <submittedName>
        <fullName evidence="2">Nuclear transport factor 2 family protein</fullName>
    </submittedName>
</protein>
<dbReference type="Pfam" id="PF12680">
    <property type="entry name" value="SnoaL_2"/>
    <property type="match status" value="1"/>
</dbReference>
<dbReference type="AlphaFoldDB" id="A0A9D2LHW5"/>
<reference evidence="2" key="2">
    <citation type="submission" date="2021-04" db="EMBL/GenBank/DDBJ databases">
        <authorList>
            <person name="Gilroy R."/>
        </authorList>
    </citation>
    <scope>NUCLEOTIDE SEQUENCE</scope>
    <source>
        <strain evidence="2">ChiBcec18-1249</strain>
    </source>
</reference>
<accession>A0A9D2LHW5</accession>
<dbReference type="InterPro" id="IPR037401">
    <property type="entry name" value="SnoaL-like"/>
</dbReference>
<evidence type="ECO:0000259" key="1">
    <source>
        <dbReference type="Pfam" id="PF12680"/>
    </source>
</evidence>
<comment type="caution">
    <text evidence="2">The sequence shown here is derived from an EMBL/GenBank/DDBJ whole genome shotgun (WGS) entry which is preliminary data.</text>
</comment>
<feature type="domain" description="SnoaL-like" evidence="1">
    <location>
        <begin position="8"/>
        <end position="109"/>
    </location>
</feature>
<sequence>MEQREAAIRQWFDMWLTKQDTGIRDLFAPDAVYIESWGPEYHGAEKIAWWFTEWNRRGTVERWDIRQFFHKGDQTVVEWIFANQMDDGRREVFEGMTLIRWTATGQIARLQEFGCNLDRYDPYAHGPEPRFRDQQAAWF</sequence>
<dbReference type="EMBL" id="DWZJ01000030">
    <property type="protein sequence ID" value="HJB12836.1"/>
    <property type="molecule type" value="Genomic_DNA"/>
</dbReference>